<dbReference type="RefSeq" id="WP_184748087.1">
    <property type="nucleotide sequence ID" value="NZ_JACHGJ010000008.1"/>
</dbReference>
<feature type="transmembrane region" description="Helical" evidence="1">
    <location>
        <begin position="6"/>
        <end position="26"/>
    </location>
</feature>
<feature type="transmembrane region" description="Helical" evidence="1">
    <location>
        <begin position="56"/>
        <end position="75"/>
    </location>
</feature>
<feature type="transmembrane region" description="Helical" evidence="1">
    <location>
        <begin position="113"/>
        <end position="134"/>
    </location>
</feature>
<comment type="caution">
    <text evidence="2">The sequence shown here is derived from an EMBL/GenBank/DDBJ whole genome shotgun (WGS) entry which is preliminary data.</text>
</comment>
<dbReference type="InterPro" id="IPR013879">
    <property type="entry name" value="DUF1761"/>
</dbReference>
<keyword evidence="1" id="KW-0812">Transmembrane</keyword>
<keyword evidence="3" id="KW-1185">Reference proteome</keyword>
<feature type="transmembrane region" description="Helical" evidence="1">
    <location>
        <begin position="81"/>
        <end position="101"/>
    </location>
</feature>
<sequence length="135" mass="14777">MNIFTVNWLALVISIVWSMGLGMVWYSPKLFFPIWQKAEGITDEDMKNSNMGKTMIFGLTANSLSVYFFGILVNLTGIASWQGGLGLAALVSSGIITASEINNGTFRMTKPVVYLIDGGYRLLMLIPAGILFSIL</sequence>
<keyword evidence="1" id="KW-0472">Membrane</keyword>
<proteinExistence type="predicted"/>
<evidence type="ECO:0000256" key="1">
    <source>
        <dbReference type="SAM" id="Phobius"/>
    </source>
</evidence>
<dbReference type="Proteomes" id="UP000587760">
    <property type="component" value="Unassembled WGS sequence"/>
</dbReference>
<name>A0A841REP0_9SPIO</name>
<evidence type="ECO:0000313" key="2">
    <source>
        <dbReference type="EMBL" id="MBB6481851.1"/>
    </source>
</evidence>
<evidence type="ECO:0000313" key="3">
    <source>
        <dbReference type="Proteomes" id="UP000587760"/>
    </source>
</evidence>
<accession>A0A841REP0</accession>
<evidence type="ECO:0008006" key="4">
    <source>
        <dbReference type="Google" id="ProtNLM"/>
    </source>
</evidence>
<dbReference type="EMBL" id="JACHGJ010000008">
    <property type="protein sequence ID" value="MBB6481851.1"/>
    <property type="molecule type" value="Genomic_DNA"/>
</dbReference>
<dbReference type="Pfam" id="PF08570">
    <property type="entry name" value="DUF1761"/>
    <property type="match status" value="1"/>
</dbReference>
<protein>
    <recommendedName>
        <fullName evidence="4">DUF1761 domain-containing protein</fullName>
    </recommendedName>
</protein>
<dbReference type="AlphaFoldDB" id="A0A841REP0"/>
<gene>
    <name evidence="2" type="ORF">HNR50_003532</name>
</gene>
<reference evidence="2 3" key="1">
    <citation type="submission" date="2020-08" db="EMBL/GenBank/DDBJ databases">
        <title>Genomic Encyclopedia of Type Strains, Phase IV (KMG-IV): sequencing the most valuable type-strain genomes for metagenomic binning, comparative biology and taxonomic classification.</title>
        <authorList>
            <person name="Goeker M."/>
        </authorList>
    </citation>
    <scope>NUCLEOTIDE SEQUENCE [LARGE SCALE GENOMIC DNA]</scope>
    <source>
        <strain evidence="2 3">DSM 2461</strain>
    </source>
</reference>
<keyword evidence="1" id="KW-1133">Transmembrane helix</keyword>
<organism evidence="2 3">
    <name type="scientific">Spirochaeta isovalerica</name>
    <dbReference type="NCBI Taxonomy" id="150"/>
    <lineage>
        <taxon>Bacteria</taxon>
        <taxon>Pseudomonadati</taxon>
        <taxon>Spirochaetota</taxon>
        <taxon>Spirochaetia</taxon>
        <taxon>Spirochaetales</taxon>
        <taxon>Spirochaetaceae</taxon>
        <taxon>Spirochaeta</taxon>
    </lineage>
</organism>